<dbReference type="Proteomes" id="UP000267821">
    <property type="component" value="Unassembled WGS sequence"/>
</dbReference>
<reference evidence="1 2" key="1">
    <citation type="journal article" date="2018" name="Nat. Ecol. Evol.">
        <title>Pezizomycetes genomes reveal the molecular basis of ectomycorrhizal truffle lifestyle.</title>
        <authorList>
            <person name="Murat C."/>
            <person name="Payen T."/>
            <person name="Noel B."/>
            <person name="Kuo A."/>
            <person name="Morin E."/>
            <person name="Chen J."/>
            <person name="Kohler A."/>
            <person name="Krizsan K."/>
            <person name="Balestrini R."/>
            <person name="Da Silva C."/>
            <person name="Montanini B."/>
            <person name="Hainaut M."/>
            <person name="Levati E."/>
            <person name="Barry K.W."/>
            <person name="Belfiori B."/>
            <person name="Cichocki N."/>
            <person name="Clum A."/>
            <person name="Dockter R.B."/>
            <person name="Fauchery L."/>
            <person name="Guy J."/>
            <person name="Iotti M."/>
            <person name="Le Tacon F."/>
            <person name="Lindquist E.A."/>
            <person name="Lipzen A."/>
            <person name="Malagnac F."/>
            <person name="Mello A."/>
            <person name="Molinier V."/>
            <person name="Miyauchi S."/>
            <person name="Poulain J."/>
            <person name="Riccioni C."/>
            <person name="Rubini A."/>
            <person name="Sitrit Y."/>
            <person name="Splivallo R."/>
            <person name="Traeger S."/>
            <person name="Wang M."/>
            <person name="Zifcakova L."/>
            <person name="Wipf D."/>
            <person name="Zambonelli A."/>
            <person name="Paolocci F."/>
            <person name="Nowrousian M."/>
            <person name="Ottonello S."/>
            <person name="Baldrian P."/>
            <person name="Spatafora J.W."/>
            <person name="Henrissat B."/>
            <person name="Nagy L.G."/>
            <person name="Aury J.M."/>
            <person name="Wincker P."/>
            <person name="Grigoriev I.V."/>
            <person name="Bonfante P."/>
            <person name="Martin F.M."/>
        </authorList>
    </citation>
    <scope>NUCLEOTIDE SEQUENCE [LARGE SCALE GENOMIC DNA]</scope>
    <source>
        <strain evidence="1 2">ATCC MYA-4762</strain>
    </source>
</reference>
<dbReference type="EMBL" id="ML121531">
    <property type="protein sequence ID" value="RPB27433.1"/>
    <property type="molecule type" value="Genomic_DNA"/>
</dbReference>
<dbReference type="AlphaFoldDB" id="A0A3N4LX14"/>
<gene>
    <name evidence="1" type="ORF">L211DRAFT_546272</name>
</gene>
<keyword evidence="2" id="KW-1185">Reference proteome</keyword>
<name>A0A3N4LX14_9PEZI</name>
<protein>
    <submittedName>
        <fullName evidence="1">Uncharacterized protein</fullName>
    </submittedName>
</protein>
<accession>A0A3N4LX14</accession>
<organism evidence="1 2">
    <name type="scientific">Terfezia boudieri ATCC MYA-4762</name>
    <dbReference type="NCBI Taxonomy" id="1051890"/>
    <lineage>
        <taxon>Eukaryota</taxon>
        <taxon>Fungi</taxon>
        <taxon>Dikarya</taxon>
        <taxon>Ascomycota</taxon>
        <taxon>Pezizomycotina</taxon>
        <taxon>Pezizomycetes</taxon>
        <taxon>Pezizales</taxon>
        <taxon>Pezizaceae</taxon>
        <taxon>Terfezia</taxon>
    </lineage>
</organism>
<dbReference type="InParanoid" id="A0A3N4LX14"/>
<evidence type="ECO:0000313" key="2">
    <source>
        <dbReference type="Proteomes" id="UP000267821"/>
    </source>
</evidence>
<proteinExistence type="predicted"/>
<sequence length="91" mass="10137">MATLFLYHALPPRSSSTTLFHHALPLPRSSRSSSATLYLCHALPKHSVLQHNSQPSPTFDINCQSASARSSYRPHIHIPPTDFFSDCTVIH</sequence>
<evidence type="ECO:0000313" key="1">
    <source>
        <dbReference type="EMBL" id="RPB27433.1"/>
    </source>
</evidence>